<accession>N1U1T3</accession>
<keyword evidence="1" id="KW-0472">Membrane</keyword>
<keyword evidence="1" id="KW-0812">Transmembrane</keyword>
<dbReference type="EMBL" id="AHMI02000158">
    <property type="protein sequence ID" value="EMY14443.1"/>
    <property type="molecule type" value="Genomic_DNA"/>
</dbReference>
<protein>
    <submittedName>
        <fullName evidence="2">Uncharacterized protein</fullName>
    </submittedName>
</protein>
<feature type="transmembrane region" description="Helical" evidence="1">
    <location>
        <begin position="14"/>
        <end position="34"/>
    </location>
</feature>
<dbReference type="AlphaFoldDB" id="N1U1T3"/>
<keyword evidence="1" id="KW-1133">Transmembrane helix</keyword>
<dbReference type="Proteomes" id="UP000012249">
    <property type="component" value="Unassembled WGS sequence"/>
</dbReference>
<reference evidence="2 3" key="1">
    <citation type="submission" date="2013-02" db="EMBL/GenBank/DDBJ databases">
        <authorList>
            <person name="Harkins D.M."/>
            <person name="Durkin A.S."/>
            <person name="Brinkac L.M."/>
            <person name="Haft D.H."/>
            <person name="Selengut J.D."/>
            <person name="Sanka R."/>
            <person name="DePew J."/>
            <person name="Purushe J."/>
            <person name="Haake D.A."/>
            <person name="Matsunaga J."/>
            <person name="Vinetz J.M."/>
            <person name="Sutton G.G."/>
            <person name="Nierman W.C."/>
            <person name="Fouts D.E."/>
        </authorList>
    </citation>
    <scope>NUCLEOTIDE SEQUENCE [LARGE SCALE GENOMIC DNA]</scope>
    <source>
        <strain evidence="2 3">Ecochallenge</strain>
    </source>
</reference>
<gene>
    <name evidence="2" type="ORF">LEP1GSC043_1264</name>
</gene>
<evidence type="ECO:0000256" key="1">
    <source>
        <dbReference type="SAM" id="Phobius"/>
    </source>
</evidence>
<comment type="caution">
    <text evidence="2">The sequence shown here is derived from an EMBL/GenBank/DDBJ whole genome shotgun (WGS) entry which is preliminary data.</text>
</comment>
<organism evidence="2 3">
    <name type="scientific">Leptospira weilii str. Ecochallenge</name>
    <dbReference type="NCBI Taxonomy" id="1049986"/>
    <lineage>
        <taxon>Bacteria</taxon>
        <taxon>Pseudomonadati</taxon>
        <taxon>Spirochaetota</taxon>
        <taxon>Spirochaetia</taxon>
        <taxon>Leptospirales</taxon>
        <taxon>Leptospiraceae</taxon>
        <taxon>Leptospira</taxon>
    </lineage>
</organism>
<proteinExistence type="predicted"/>
<name>N1U1T3_9LEPT</name>
<evidence type="ECO:0000313" key="2">
    <source>
        <dbReference type="EMBL" id="EMY14443.1"/>
    </source>
</evidence>
<evidence type="ECO:0000313" key="3">
    <source>
        <dbReference type="Proteomes" id="UP000012249"/>
    </source>
</evidence>
<sequence>MLHFTAYNFLFEEIFFREIFVGVFLFYAFLGMFFSRFSEGNIYS</sequence>